<gene>
    <name evidence="2" type="ORF">SAMN04488128_1011882</name>
</gene>
<keyword evidence="1" id="KW-0812">Transmembrane</keyword>
<dbReference type="RefSeq" id="WP_078668441.1">
    <property type="nucleotide sequence ID" value="NZ_FUWZ01000001.1"/>
</dbReference>
<organism evidence="2 3">
    <name type="scientific">Chitinophaga eiseniae</name>
    <dbReference type="NCBI Taxonomy" id="634771"/>
    <lineage>
        <taxon>Bacteria</taxon>
        <taxon>Pseudomonadati</taxon>
        <taxon>Bacteroidota</taxon>
        <taxon>Chitinophagia</taxon>
        <taxon>Chitinophagales</taxon>
        <taxon>Chitinophagaceae</taxon>
        <taxon>Chitinophaga</taxon>
    </lineage>
</organism>
<feature type="transmembrane region" description="Helical" evidence="1">
    <location>
        <begin position="142"/>
        <end position="167"/>
    </location>
</feature>
<evidence type="ECO:0000313" key="2">
    <source>
        <dbReference type="EMBL" id="SJZ85823.1"/>
    </source>
</evidence>
<keyword evidence="1" id="KW-0472">Membrane</keyword>
<dbReference type="STRING" id="634771.SAMN04488128_1011882"/>
<reference evidence="3" key="1">
    <citation type="submission" date="2017-02" db="EMBL/GenBank/DDBJ databases">
        <authorList>
            <person name="Varghese N."/>
            <person name="Submissions S."/>
        </authorList>
    </citation>
    <scope>NUCLEOTIDE SEQUENCE [LARGE SCALE GENOMIC DNA]</scope>
    <source>
        <strain evidence="3">DSM 22224</strain>
    </source>
</reference>
<accession>A0A1T4P2U6</accession>
<dbReference type="EMBL" id="FUWZ01000001">
    <property type="protein sequence ID" value="SJZ85823.1"/>
    <property type="molecule type" value="Genomic_DNA"/>
</dbReference>
<dbReference type="Proteomes" id="UP000190367">
    <property type="component" value="Unassembled WGS sequence"/>
</dbReference>
<evidence type="ECO:0000313" key="3">
    <source>
        <dbReference type="Proteomes" id="UP000190367"/>
    </source>
</evidence>
<feature type="transmembrane region" description="Helical" evidence="1">
    <location>
        <begin position="75"/>
        <end position="98"/>
    </location>
</feature>
<keyword evidence="1" id="KW-1133">Transmembrane helix</keyword>
<name>A0A1T4P2U6_9BACT</name>
<sequence length="182" mass="20209">MKKNVLVFGLISGAIISLMMVFSVLWCYKDPDFKGNMVLGYAGMLIAFSFIFVGVKNYRDKYNNGAITFGQAFKVGLLIALIASTAYVLVWLVDYYLFVPDFMDKYNAHMLKQAKEAGADAATLSKKMAEAESFKEMYKNPLFVILVTYAEVLPIGLVIALISALILKRKKGSNTATMITHS</sequence>
<evidence type="ECO:0000256" key="1">
    <source>
        <dbReference type="SAM" id="Phobius"/>
    </source>
</evidence>
<dbReference type="InterPro" id="IPR025250">
    <property type="entry name" value="DUF4199"/>
</dbReference>
<evidence type="ECO:0008006" key="4">
    <source>
        <dbReference type="Google" id="ProtNLM"/>
    </source>
</evidence>
<protein>
    <recommendedName>
        <fullName evidence="4">DUF4199 domain-containing protein</fullName>
    </recommendedName>
</protein>
<dbReference type="OrthoDB" id="6384283at2"/>
<dbReference type="Pfam" id="PF13858">
    <property type="entry name" value="DUF4199"/>
    <property type="match status" value="1"/>
</dbReference>
<proteinExistence type="predicted"/>
<keyword evidence="3" id="KW-1185">Reference proteome</keyword>
<dbReference type="AlphaFoldDB" id="A0A1T4P2U6"/>
<feature type="transmembrane region" description="Helical" evidence="1">
    <location>
        <begin position="5"/>
        <end position="26"/>
    </location>
</feature>
<feature type="transmembrane region" description="Helical" evidence="1">
    <location>
        <begin position="38"/>
        <end position="55"/>
    </location>
</feature>